<dbReference type="STRING" id="84645.A0A498LVL7"/>
<keyword evidence="2" id="KW-0540">Nuclease</keyword>
<dbReference type="CDD" id="cd09076">
    <property type="entry name" value="L1-EN"/>
    <property type="match status" value="1"/>
</dbReference>
<gene>
    <name evidence="2" type="ORF">ROHU_010226</name>
</gene>
<dbReference type="Pfam" id="PF00078">
    <property type="entry name" value="RVT_1"/>
    <property type="match status" value="1"/>
</dbReference>
<dbReference type="Proteomes" id="UP000290572">
    <property type="component" value="Unassembled WGS sequence"/>
</dbReference>
<dbReference type="Pfam" id="PF03372">
    <property type="entry name" value="Exo_endo_phos"/>
    <property type="match status" value="1"/>
</dbReference>
<dbReference type="PANTHER" id="PTHR47027:SF25">
    <property type="entry name" value="REVERSE TRANSCRIPTASE DOMAIN-CONTAINING PROTEIN"/>
    <property type="match status" value="1"/>
</dbReference>
<sequence>MEVLSAKTKTRFGFWNVRTMYEMGKLAQIMAEMRRYSLHILGVSESRWTGSGKMKTSTAETVLYSGREDDQHHEGVAIILRRGTEKSLMQWKPVSSRLMSDRMRGRHVNITLIQCYAPTNDGDEEAKDVFYEQLQSELETAPRHDLIVIMGDLNAKVGSNNTHHDRAMRSHGCGAMNDNGERLVEFCTLNNMVIGGTLFPHLDIHKLTWCSPNGRDKNQIDHLMINGTWRRSLLDVKVKRGADVGSDHHLVTALIRLKLQSTDRKTTMRKHFDVSRLRDTKVKAVFVVQVRNRFQALQALDEEAGRADETVASLYSKSSEACVGYKWKKKKEWLTENTWKAIDERRNLKKKLTEAKSGRLQERYLQQYREANKTVKRMVRADKRAFMDNLATQAEDAVDRGEQGTLFRITKALSGKHHGSASAPPIKDKQGRLLTTENEQEACWAEHFQEVLNRPPPEEEADIQDASADLDINTDPPGKEEIVTAIRSLKNRKAPGYDNFNAELFKADPDLAATILQPLFRTIWERKQVPDDWNKGIIVKIPKKGALSDCNNWRGITLLSVPSKILAKVIIQRISDAVDKSLRNEQAGFRRGRGCIDQIFALCNIIEQCTEWQRQLYINFVDFEKAFDSIHRDSLWRILRAYGIPDQIVELIKSFYTNFSCSVGNSDVRFEVKTGVRQGCVMSALLFNLAIDWVMRRTTEDGARGIRSTLFSSLEDLDFADDLALLSHTHQHMQEKTNRLNTFARQVGLKISQRKTEVMTLNIDSPAPVKVDGKELPTTKSFTYLGSIVRQDGGAGNDIQSRLNKARTVFMTLNNVWRSSQNSVHTKVRIYQSCVLSALLYGSECWRMTEGDLNKLSTFHTTSLRKILRIFWPRKISNHDLLQRCKQEDMDTIITRR</sequence>
<dbReference type="GO" id="GO:0003964">
    <property type="term" value="F:RNA-directed DNA polymerase activity"/>
    <property type="evidence" value="ECO:0007669"/>
    <property type="project" value="UniProtKB-KW"/>
</dbReference>
<dbReference type="Pfam" id="PF20049">
    <property type="entry name" value="DUF6451"/>
    <property type="match status" value="1"/>
</dbReference>
<dbReference type="InterPro" id="IPR000477">
    <property type="entry name" value="RT_dom"/>
</dbReference>
<proteinExistence type="predicted"/>
<evidence type="ECO:0000313" key="2">
    <source>
        <dbReference type="EMBL" id="RXN12200.1"/>
    </source>
</evidence>
<reference evidence="2 3" key="1">
    <citation type="submission" date="2018-03" db="EMBL/GenBank/DDBJ databases">
        <title>Draft genome sequence of Rohu Carp (Labeo rohita).</title>
        <authorList>
            <person name="Das P."/>
            <person name="Kushwaha B."/>
            <person name="Joshi C.G."/>
            <person name="Kumar D."/>
            <person name="Nagpure N.S."/>
            <person name="Sahoo L."/>
            <person name="Das S.P."/>
            <person name="Bit A."/>
            <person name="Patnaik S."/>
            <person name="Meher P.K."/>
            <person name="Jayasankar P."/>
            <person name="Koringa P.G."/>
            <person name="Patel N.V."/>
            <person name="Hinsu A.T."/>
            <person name="Kumar R."/>
            <person name="Pandey M."/>
            <person name="Agarwal S."/>
            <person name="Srivastava S."/>
            <person name="Singh M."/>
            <person name="Iquebal M.A."/>
            <person name="Jaiswal S."/>
            <person name="Angadi U.B."/>
            <person name="Kumar N."/>
            <person name="Raza M."/>
            <person name="Shah T.M."/>
            <person name="Rai A."/>
            <person name="Jena J.K."/>
        </authorList>
    </citation>
    <scope>NUCLEOTIDE SEQUENCE [LARGE SCALE GENOMIC DNA]</scope>
    <source>
        <strain evidence="2">DASCIFA01</strain>
        <tissue evidence="2">Testis</tissue>
    </source>
</reference>
<name>A0A498LVL7_LABRO</name>
<dbReference type="InterPro" id="IPR005135">
    <property type="entry name" value="Endo/exonuclease/phosphatase"/>
</dbReference>
<keyword evidence="2" id="KW-0695">RNA-directed DNA polymerase</keyword>
<dbReference type="CDD" id="cd01650">
    <property type="entry name" value="RT_nLTR_like"/>
    <property type="match status" value="1"/>
</dbReference>
<evidence type="ECO:0000313" key="3">
    <source>
        <dbReference type="Proteomes" id="UP000290572"/>
    </source>
</evidence>
<dbReference type="InterPro" id="IPR043502">
    <property type="entry name" value="DNA/RNA_pol_sf"/>
</dbReference>
<keyword evidence="2" id="KW-0378">Hydrolase</keyword>
<dbReference type="SUPFAM" id="SSF56219">
    <property type="entry name" value="DNase I-like"/>
    <property type="match status" value="1"/>
</dbReference>
<protein>
    <submittedName>
        <fullName evidence="2">Endonuclease-reverse transcriptase</fullName>
    </submittedName>
</protein>
<dbReference type="SUPFAM" id="SSF56672">
    <property type="entry name" value="DNA/RNA polymerases"/>
    <property type="match status" value="1"/>
</dbReference>
<keyword evidence="2" id="KW-0255">Endonuclease</keyword>
<comment type="caution">
    <text evidence="2">The sequence shown here is derived from an EMBL/GenBank/DDBJ whole genome shotgun (WGS) entry which is preliminary data.</text>
</comment>
<dbReference type="InterPro" id="IPR045609">
    <property type="entry name" value="DUF6451"/>
</dbReference>
<keyword evidence="3" id="KW-1185">Reference proteome</keyword>
<dbReference type="AlphaFoldDB" id="A0A498LVL7"/>
<dbReference type="InterPro" id="IPR036691">
    <property type="entry name" value="Endo/exonu/phosph_ase_sf"/>
</dbReference>
<feature type="domain" description="Reverse transcriptase" evidence="1">
    <location>
        <begin position="522"/>
        <end position="789"/>
    </location>
</feature>
<dbReference type="PROSITE" id="PS50878">
    <property type="entry name" value="RT_POL"/>
    <property type="match status" value="1"/>
</dbReference>
<dbReference type="Gene3D" id="3.60.10.10">
    <property type="entry name" value="Endonuclease/exonuclease/phosphatase"/>
    <property type="match status" value="1"/>
</dbReference>
<dbReference type="EMBL" id="QBIY01013077">
    <property type="protein sequence ID" value="RXN12200.1"/>
    <property type="molecule type" value="Genomic_DNA"/>
</dbReference>
<dbReference type="PANTHER" id="PTHR47027">
    <property type="entry name" value="REVERSE TRANSCRIPTASE DOMAIN-CONTAINING PROTEIN"/>
    <property type="match status" value="1"/>
</dbReference>
<evidence type="ECO:0000259" key="1">
    <source>
        <dbReference type="PROSITE" id="PS50878"/>
    </source>
</evidence>
<keyword evidence="2" id="KW-0808">Transferase</keyword>
<accession>A0A498LVL7</accession>
<keyword evidence="2" id="KW-0548">Nucleotidyltransferase</keyword>
<dbReference type="GO" id="GO:0004519">
    <property type="term" value="F:endonuclease activity"/>
    <property type="evidence" value="ECO:0007669"/>
    <property type="project" value="UniProtKB-KW"/>
</dbReference>
<organism evidence="2 3">
    <name type="scientific">Labeo rohita</name>
    <name type="common">Indian major carp</name>
    <name type="synonym">Cyprinus rohita</name>
    <dbReference type="NCBI Taxonomy" id="84645"/>
    <lineage>
        <taxon>Eukaryota</taxon>
        <taxon>Metazoa</taxon>
        <taxon>Chordata</taxon>
        <taxon>Craniata</taxon>
        <taxon>Vertebrata</taxon>
        <taxon>Euteleostomi</taxon>
        <taxon>Actinopterygii</taxon>
        <taxon>Neopterygii</taxon>
        <taxon>Teleostei</taxon>
        <taxon>Ostariophysi</taxon>
        <taxon>Cypriniformes</taxon>
        <taxon>Cyprinidae</taxon>
        <taxon>Labeoninae</taxon>
        <taxon>Labeonini</taxon>
        <taxon>Labeo</taxon>
    </lineage>
</organism>